<proteinExistence type="predicted"/>
<dbReference type="Proteomes" id="UP000253664">
    <property type="component" value="Unassembled WGS sequence"/>
</dbReference>
<evidence type="ECO:0000313" key="1">
    <source>
        <dbReference type="EMBL" id="RCI12572.1"/>
    </source>
</evidence>
<comment type="caution">
    <text evidence="1">The sequence shown here is derived from an EMBL/GenBank/DDBJ whole genome shotgun (WGS) entry which is preliminary data.</text>
</comment>
<sequence>MISYSYMTRSRRRHQLTVAPPTQQVGEPTGSIVSRAPPRGNERFEVKKEQVQLVVIVTKACVSEKAGV</sequence>
<evidence type="ECO:0000313" key="2">
    <source>
        <dbReference type="Proteomes" id="UP000253664"/>
    </source>
</evidence>
<protein>
    <submittedName>
        <fullName evidence="1">Uncharacterized protein</fullName>
    </submittedName>
</protein>
<dbReference type="EMBL" id="LKCN02000007">
    <property type="protein sequence ID" value="RCI12572.1"/>
    <property type="molecule type" value="Genomic_DNA"/>
</dbReference>
<name>A0A367LEB5_9HYPO</name>
<accession>A0A367LEB5</accession>
<gene>
    <name evidence="1" type="ORF">L249_1211</name>
</gene>
<dbReference type="AlphaFoldDB" id="A0A367LEB5"/>
<organism evidence="1 2">
    <name type="scientific">Ophiocordyceps polyrhachis-furcata BCC 54312</name>
    <dbReference type="NCBI Taxonomy" id="1330021"/>
    <lineage>
        <taxon>Eukaryota</taxon>
        <taxon>Fungi</taxon>
        <taxon>Dikarya</taxon>
        <taxon>Ascomycota</taxon>
        <taxon>Pezizomycotina</taxon>
        <taxon>Sordariomycetes</taxon>
        <taxon>Hypocreomycetidae</taxon>
        <taxon>Hypocreales</taxon>
        <taxon>Ophiocordycipitaceae</taxon>
        <taxon>Ophiocordyceps</taxon>
    </lineage>
</organism>
<reference evidence="1 2" key="1">
    <citation type="journal article" date="2015" name="BMC Genomics">
        <title>Insights from the genome of Ophiocordyceps polyrhachis-furcata to pathogenicity and host specificity in insect fungi.</title>
        <authorList>
            <person name="Wichadakul D."/>
            <person name="Kobmoo N."/>
            <person name="Ingsriswang S."/>
            <person name="Tangphatsornruang S."/>
            <person name="Chantasingh D."/>
            <person name="Luangsa-ard J.J."/>
            <person name="Eurwilaichitr L."/>
        </authorList>
    </citation>
    <scope>NUCLEOTIDE SEQUENCE [LARGE SCALE GENOMIC DNA]</scope>
    <source>
        <strain evidence="1 2">BCC 54312</strain>
    </source>
</reference>
<keyword evidence="2" id="KW-1185">Reference proteome</keyword>